<comment type="subunit">
    <text evidence="9">Homodimer.</text>
</comment>
<dbReference type="Pfam" id="PF16363">
    <property type="entry name" value="GDP_Man_Dehyd"/>
    <property type="match status" value="1"/>
</dbReference>
<dbReference type="CDD" id="cd05247">
    <property type="entry name" value="UDP_G4E_1_SDR_e"/>
    <property type="match status" value="1"/>
</dbReference>
<dbReference type="InterPro" id="IPR016040">
    <property type="entry name" value="NAD(P)-bd_dom"/>
</dbReference>
<accession>A0AAV3U9G4</accession>
<dbReference type="RefSeq" id="WP_345427454.1">
    <property type="nucleotide sequence ID" value="NZ_AP031496.1"/>
</dbReference>
<dbReference type="Gene3D" id="3.90.25.10">
    <property type="entry name" value="UDP-galactose 4-epimerase, domain 1"/>
    <property type="match status" value="1"/>
</dbReference>
<dbReference type="InterPro" id="IPR005886">
    <property type="entry name" value="UDP_G4E"/>
</dbReference>
<comment type="catalytic activity">
    <reaction evidence="1 9">
        <text>UDP-alpha-D-glucose = UDP-alpha-D-galactose</text>
        <dbReference type="Rhea" id="RHEA:22168"/>
        <dbReference type="ChEBI" id="CHEBI:58885"/>
        <dbReference type="ChEBI" id="CHEBI:66914"/>
        <dbReference type="EC" id="5.1.3.2"/>
    </reaction>
</comment>
<evidence type="ECO:0000256" key="2">
    <source>
        <dbReference type="ARBA" id="ARBA00001911"/>
    </source>
</evidence>
<dbReference type="EMBL" id="BAABLX010000077">
    <property type="protein sequence ID" value="GAA4958706.1"/>
    <property type="molecule type" value="Genomic_DNA"/>
</dbReference>
<dbReference type="NCBIfam" id="NF007956">
    <property type="entry name" value="PRK10675.1"/>
    <property type="match status" value="1"/>
</dbReference>
<sequence length="340" mass="36767">MGMILVTGGAGYIGSHTCLELLAAGFELVVLDNLKNSKSESLTRVEKITGKSISFVEGDIRDRNLLRELFNEYSVDAVIHFAGLKAVGESAEKPLAYYDNNVSGSVALFEVMEECGCTNIVFSSSATVYGADAPVPYQESMATSATNVYGRTKLMVEEILKDTCAKPNSAWRVSLLRYFNPIGAHPSGDIGEDPNGIPNNLLPYIAQVSVGKREFLGVFGDDYPTRDGTGVRDYIHVVDLAKGHLAALNKLLGSDSGCQVYNLGAGRGLSVLEMVKAYEEACGKPIPYRVLPRRAGDLAEFYADADKALAELGWKVELGVEAMVADTWRWQSNNPNGFGD</sequence>
<evidence type="ECO:0000256" key="3">
    <source>
        <dbReference type="ARBA" id="ARBA00004947"/>
    </source>
</evidence>
<dbReference type="PANTHER" id="PTHR43725">
    <property type="entry name" value="UDP-GLUCOSE 4-EPIMERASE"/>
    <property type="match status" value="1"/>
</dbReference>
<dbReference type="Gene3D" id="3.40.50.720">
    <property type="entry name" value="NAD(P)-binding Rossmann-like Domain"/>
    <property type="match status" value="1"/>
</dbReference>
<keyword evidence="8 9" id="KW-0413">Isomerase</keyword>
<dbReference type="GO" id="GO:0005829">
    <property type="term" value="C:cytosol"/>
    <property type="evidence" value="ECO:0007669"/>
    <property type="project" value="TreeGrafter"/>
</dbReference>
<evidence type="ECO:0000256" key="7">
    <source>
        <dbReference type="ARBA" id="ARBA00023027"/>
    </source>
</evidence>
<evidence type="ECO:0000313" key="11">
    <source>
        <dbReference type="EMBL" id="GAA4958706.1"/>
    </source>
</evidence>
<evidence type="ECO:0000256" key="6">
    <source>
        <dbReference type="ARBA" id="ARBA00018569"/>
    </source>
</evidence>
<feature type="domain" description="NAD(P)-binding" evidence="10">
    <location>
        <begin position="5"/>
        <end position="327"/>
    </location>
</feature>
<dbReference type="EC" id="5.1.3.2" evidence="5 9"/>
<comment type="cofactor">
    <cofactor evidence="2 9">
        <name>NAD(+)</name>
        <dbReference type="ChEBI" id="CHEBI:57540"/>
    </cofactor>
</comment>
<reference evidence="12" key="1">
    <citation type="journal article" date="2019" name="Int. J. Syst. Evol. Microbiol.">
        <title>The Global Catalogue of Microorganisms (GCM) 10K type strain sequencing project: providing services to taxonomists for standard genome sequencing and annotation.</title>
        <authorList>
            <consortium name="The Broad Institute Genomics Platform"/>
            <consortium name="The Broad Institute Genome Sequencing Center for Infectious Disease"/>
            <person name="Wu L."/>
            <person name="Ma J."/>
        </authorList>
    </citation>
    <scope>NUCLEOTIDE SEQUENCE [LARGE SCALE GENOMIC DNA]</scope>
    <source>
        <strain evidence="12">JCM 19134</strain>
    </source>
</reference>
<dbReference type="SUPFAM" id="SSF51735">
    <property type="entry name" value="NAD(P)-binding Rossmann-fold domains"/>
    <property type="match status" value="1"/>
</dbReference>
<dbReference type="Proteomes" id="UP001409585">
    <property type="component" value="Unassembled WGS sequence"/>
</dbReference>
<dbReference type="AlphaFoldDB" id="A0AAV3U9G4"/>
<dbReference type="InterPro" id="IPR036291">
    <property type="entry name" value="NAD(P)-bd_dom_sf"/>
</dbReference>
<comment type="pathway">
    <text evidence="3 9">Carbohydrate metabolism; galactose metabolism.</text>
</comment>
<comment type="caution">
    <text evidence="11">The sequence shown here is derived from an EMBL/GenBank/DDBJ whole genome shotgun (WGS) entry which is preliminary data.</text>
</comment>
<dbReference type="GO" id="GO:0006012">
    <property type="term" value="P:galactose metabolic process"/>
    <property type="evidence" value="ECO:0007669"/>
    <property type="project" value="InterPro"/>
</dbReference>
<dbReference type="NCBIfam" id="TIGR01179">
    <property type="entry name" value="galE"/>
    <property type="match status" value="1"/>
</dbReference>
<evidence type="ECO:0000256" key="1">
    <source>
        <dbReference type="ARBA" id="ARBA00000083"/>
    </source>
</evidence>
<comment type="similarity">
    <text evidence="4 9">Belongs to the NAD(P)-dependent epimerase/dehydratase family.</text>
</comment>
<evidence type="ECO:0000256" key="8">
    <source>
        <dbReference type="ARBA" id="ARBA00023235"/>
    </source>
</evidence>
<dbReference type="GO" id="GO:0003978">
    <property type="term" value="F:UDP-glucose 4-epimerase activity"/>
    <property type="evidence" value="ECO:0007669"/>
    <property type="project" value="UniProtKB-UniRule"/>
</dbReference>
<name>A0AAV3U9G4_9ALTE</name>
<evidence type="ECO:0000256" key="5">
    <source>
        <dbReference type="ARBA" id="ARBA00013189"/>
    </source>
</evidence>
<gene>
    <name evidence="11" type="primary">galE</name>
    <name evidence="11" type="ORF">GCM10025791_44340</name>
</gene>
<keyword evidence="12" id="KW-1185">Reference proteome</keyword>
<evidence type="ECO:0000256" key="9">
    <source>
        <dbReference type="RuleBase" id="RU366046"/>
    </source>
</evidence>
<organism evidence="11 12">
    <name type="scientific">Halioxenophilus aromaticivorans</name>
    <dbReference type="NCBI Taxonomy" id="1306992"/>
    <lineage>
        <taxon>Bacteria</taxon>
        <taxon>Pseudomonadati</taxon>
        <taxon>Pseudomonadota</taxon>
        <taxon>Gammaproteobacteria</taxon>
        <taxon>Alteromonadales</taxon>
        <taxon>Alteromonadaceae</taxon>
        <taxon>Halioxenophilus</taxon>
    </lineage>
</organism>
<protein>
    <recommendedName>
        <fullName evidence="6 9">UDP-glucose 4-epimerase</fullName>
        <ecNumber evidence="5 9">5.1.3.2</ecNumber>
    </recommendedName>
</protein>
<keyword evidence="9" id="KW-0119">Carbohydrate metabolism</keyword>
<evidence type="ECO:0000259" key="10">
    <source>
        <dbReference type="Pfam" id="PF16363"/>
    </source>
</evidence>
<dbReference type="PRINTS" id="PR01713">
    <property type="entry name" value="NUCEPIMERASE"/>
</dbReference>
<proteinExistence type="inferred from homology"/>
<evidence type="ECO:0000256" key="4">
    <source>
        <dbReference type="ARBA" id="ARBA00007637"/>
    </source>
</evidence>
<evidence type="ECO:0000313" key="12">
    <source>
        <dbReference type="Proteomes" id="UP001409585"/>
    </source>
</evidence>
<dbReference type="PANTHER" id="PTHR43725:SF47">
    <property type="entry name" value="UDP-GLUCOSE 4-EPIMERASE"/>
    <property type="match status" value="1"/>
</dbReference>
<keyword evidence="7 9" id="KW-0520">NAD</keyword>